<organism evidence="10 11">
    <name type="scientific">Faecalibaculum rodentium</name>
    <dbReference type="NCBI Taxonomy" id="1702221"/>
    <lineage>
        <taxon>Bacteria</taxon>
        <taxon>Bacillati</taxon>
        <taxon>Bacillota</taxon>
        <taxon>Erysipelotrichia</taxon>
        <taxon>Erysipelotrichales</taxon>
        <taxon>Erysipelotrichaceae</taxon>
        <taxon>Faecalibaculum</taxon>
    </lineage>
</organism>
<evidence type="ECO:0000259" key="8">
    <source>
        <dbReference type="Pfam" id="PF00534"/>
    </source>
</evidence>
<evidence type="ECO:0000256" key="4">
    <source>
        <dbReference type="ARBA" id="ARBA00022676"/>
    </source>
</evidence>
<dbReference type="Pfam" id="PF00534">
    <property type="entry name" value="Glycos_transf_1"/>
    <property type="match status" value="1"/>
</dbReference>
<dbReference type="PATRIC" id="fig|1702221.3.peg.1364"/>
<dbReference type="NCBIfam" id="NF001899">
    <property type="entry name" value="PRK00654.1-2"/>
    <property type="match status" value="1"/>
</dbReference>
<comment type="similarity">
    <text evidence="3 7">Belongs to the glycosyltransferase 1 family. Bacterial/plant glycogen synthase subfamily.</text>
</comment>
<proteinExistence type="inferred from homology"/>
<dbReference type="AlphaFoldDB" id="A0A140DV69"/>
<dbReference type="EMBL" id="CP011391">
    <property type="protein sequence ID" value="AMK54546.1"/>
    <property type="molecule type" value="Genomic_DNA"/>
</dbReference>
<dbReference type="GO" id="GO:0005978">
    <property type="term" value="P:glycogen biosynthetic process"/>
    <property type="evidence" value="ECO:0007669"/>
    <property type="project" value="UniProtKB-UniRule"/>
</dbReference>
<comment type="catalytic activity">
    <reaction evidence="1 7">
        <text>[(1-&gt;4)-alpha-D-glucosyl](n) + ADP-alpha-D-glucose = [(1-&gt;4)-alpha-D-glucosyl](n+1) + ADP + H(+)</text>
        <dbReference type="Rhea" id="RHEA:18189"/>
        <dbReference type="Rhea" id="RHEA-COMP:9584"/>
        <dbReference type="Rhea" id="RHEA-COMP:9587"/>
        <dbReference type="ChEBI" id="CHEBI:15378"/>
        <dbReference type="ChEBI" id="CHEBI:15444"/>
        <dbReference type="ChEBI" id="CHEBI:57498"/>
        <dbReference type="ChEBI" id="CHEBI:456216"/>
        <dbReference type="EC" id="2.4.1.21"/>
    </reaction>
</comment>
<dbReference type="GO" id="GO:0009011">
    <property type="term" value="F:alpha-1,4-glucan glucosyltransferase (ADP-glucose donor) activity"/>
    <property type="evidence" value="ECO:0007669"/>
    <property type="project" value="UniProtKB-UniRule"/>
</dbReference>
<dbReference type="GeneID" id="78478117"/>
<evidence type="ECO:0000256" key="6">
    <source>
        <dbReference type="ARBA" id="ARBA00023056"/>
    </source>
</evidence>
<dbReference type="UniPathway" id="UPA00164"/>
<comment type="function">
    <text evidence="2 7">Synthesizes alpha-1,4-glucan chains using ADP-glucose.</text>
</comment>
<sequence length="480" mass="54675">MASVLMVASEGLPFVKTGGLADVIGSLPGALADQGNEVKVVLPLYRKIAEKYMNDLYFCCEYTVSINYHEVPVRIWSTMVGPVAFFFVQHQGYFERDSLYGYDDDGERFAYFQKAVIEMFNQLNYWPNIVHCHDWQTAMIPCMVRETHDHDDRYRRLKFVLTLHNMAYQGNFGPEMLDSCLGLPWYLLDNGNVRYDGGISFLKSGILYSDKVTTVSPTYAQEILTPQFGEHLEMVLNMRKYDLWGIVNGIDLSVWNPATDPAIPHHYNKVNLKANKAKDKADLQRELGLEVNPNVMLVGVVSRLTWQKGFYLLMEQLSALAAAPIQLAILGSGEAKIEDAFRNMENEHKGKVCFYRGYNEDLAHRIYAGSDLFLMPSLFEPCGISQLCSMRYGTLPLVRETGGLKDTVTPYNEYDKSGNGFSFSSYNANELMHTLYYAADVYYNRKADWETLQTNAMNTDVSWAKSAATYNQLYNELVNR</sequence>
<dbReference type="InterPro" id="IPR001296">
    <property type="entry name" value="Glyco_trans_1"/>
</dbReference>
<dbReference type="RefSeq" id="WP_067557059.1">
    <property type="nucleotide sequence ID" value="NZ_CAJTBG010000011.1"/>
</dbReference>
<accession>A0A140DV69</accession>
<dbReference type="CDD" id="cd03791">
    <property type="entry name" value="GT5_Glycogen_synthase_DULL1-like"/>
    <property type="match status" value="1"/>
</dbReference>
<dbReference type="EC" id="2.4.1.21" evidence="7"/>
<reference evidence="10 11" key="1">
    <citation type="journal article" date="2016" name="Gut Pathog.">
        <title>Whole genome sequencing of "Faecalibaculum rodentium" ALO17, isolated from C57BL/6J laboratory mouse feces.</title>
        <authorList>
            <person name="Lim S."/>
            <person name="Chang D.H."/>
            <person name="Ahn S."/>
            <person name="Kim B.C."/>
        </authorList>
    </citation>
    <scope>NUCLEOTIDE SEQUENCE [LARGE SCALE GENOMIC DNA]</scope>
    <source>
        <strain evidence="10 11">Alo17</strain>
    </source>
</reference>
<feature type="binding site" evidence="7">
    <location>
        <position position="16"/>
    </location>
    <ligand>
        <name>ADP-alpha-D-glucose</name>
        <dbReference type="ChEBI" id="CHEBI:57498"/>
    </ligand>
</feature>
<dbReference type="Pfam" id="PF08323">
    <property type="entry name" value="Glyco_transf_5"/>
    <property type="match status" value="1"/>
</dbReference>
<keyword evidence="4 7" id="KW-0328">Glycosyltransferase</keyword>
<evidence type="ECO:0000259" key="9">
    <source>
        <dbReference type="Pfam" id="PF08323"/>
    </source>
</evidence>
<dbReference type="PANTHER" id="PTHR45825">
    <property type="entry name" value="GRANULE-BOUND STARCH SYNTHASE 1, CHLOROPLASTIC/AMYLOPLASTIC"/>
    <property type="match status" value="1"/>
</dbReference>
<evidence type="ECO:0000313" key="11">
    <source>
        <dbReference type="Proteomes" id="UP000069771"/>
    </source>
</evidence>
<feature type="domain" description="Glycosyl transferase family 1" evidence="8">
    <location>
        <begin position="296"/>
        <end position="433"/>
    </location>
</feature>
<dbReference type="Proteomes" id="UP000069771">
    <property type="component" value="Chromosome"/>
</dbReference>
<evidence type="ECO:0000256" key="3">
    <source>
        <dbReference type="ARBA" id="ARBA00010281"/>
    </source>
</evidence>
<dbReference type="STRING" id="1702221.AALO17_14120"/>
<dbReference type="Gene3D" id="3.40.50.2000">
    <property type="entry name" value="Glycogen Phosphorylase B"/>
    <property type="match status" value="2"/>
</dbReference>
<keyword evidence="6 7" id="KW-0320">Glycogen biosynthesis</keyword>
<dbReference type="HAMAP" id="MF_00484">
    <property type="entry name" value="Glycogen_synth"/>
    <property type="match status" value="1"/>
</dbReference>
<evidence type="ECO:0000313" key="10">
    <source>
        <dbReference type="EMBL" id="AMK54546.1"/>
    </source>
</evidence>
<name>A0A140DV69_9FIRM</name>
<dbReference type="NCBIfam" id="TIGR02095">
    <property type="entry name" value="glgA"/>
    <property type="match status" value="1"/>
</dbReference>
<dbReference type="OrthoDB" id="9808590at2"/>
<comment type="pathway">
    <text evidence="7">Glycan biosynthesis; glycogen biosynthesis.</text>
</comment>
<dbReference type="NCBIfam" id="NF001898">
    <property type="entry name" value="PRK00654.1-1"/>
    <property type="match status" value="1"/>
</dbReference>
<dbReference type="SUPFAM" id="SSF53756">
    <property type="entry name" value="UDP-Glycosyltransferase/glycogen phosphorylase"/>
    <property type="match status" value="1"/>
</dbReference>
<evidence type="ECO:0000256" key="1">
    <source>
        <dbReference type="ARBA" id="ARBA00001478"/>
    </source>
</evidence>
<dbReference type="InterPro" id="IPR011835">
    <property type="entry name" value="GS/SS"/>
</dbReference>
<keyword evidence="11" id="KW-1185">Reference proteome</keyword>
<protein>
    <recommendedName>
        <fullName evidence="7">Glycogen synthase</fullName>
        <ecNumber evidence="7">2.4.1.21</ecNumber>
    </recommendedName>
    <alternativeName>
        <fullName evidence="7">Starch [bacterial glycogen] synthase</fullName>
    </alternativeName>
</protein>
<feature type="domain" description="Starch synthase catalytic" evidence="9">
    <location>
        <begin position="4"/>
        <end position="237"/>
    </location>
</feature>
<evidence type="ECO:0000256" key="7">
    <source>
        <dbReference type="HAMAP-Rule" id="MF_00484"/>
    </source>
</evidence>
<dbReference type="GO" id="GO:0004373">
    <property type="term" value="F:alpha-1,4-glucan glucosyltransferase (UDP-glucose donor) activity"/>
    <property type="evidence" value="ECO:0007669"/>
    <property type="project" value="InterPro"/>
</dbReference>
<evidence type="ECO:0000256" key="2">
    <source>
        <dbReference type="ARBA" id="ARBA00002764"/>
    </source>
</evidence>
<dbReference type="PANTHER" id="PTHR45825:SF11">
    <property type="entry name" value="ALPHA AMYLASE DOMAIN-CONTAINING PROTEIN"/>
    <property type="match status" value="1"/>
</dbReference>
<gene>
    <name evidence="7" type="primary">glgA</name>
    <name evidence="10" type="ORF">AALO17_14120</name>
</gene>
<evidence type="ECO:0000256" key="5">
    <source>
        <dbReference type="ARBA" id="ARBA00022679"/>
    </source>
</evidence>
<keyword evidence="5 7" id="KW-0808">Transferase</keyword>
<dbReference type="InterPro" id="IPR013534">
    <property type="entry name" value="Starch_synth_cat_dom"/>
</dbReference>
<dbReference type="KEGG" id="fro:AALO17_14120"/>